<dbReference type="AlphaFoldDB" id="A0A9Q0L2U9"/>
<dbReference type="EMBL" id="JAMYWD010000001">
    <property type="protein sequence ID" value="KAJ4981457.1"/>
    <property type="molecule type" value="Genomic_DNA"/>
</dbReference>
<gene>
    <name evidence="1" type="ORF">NE237_032294</name>
</gene>
<keyword evidence="2" id="KW-1185">Reference proteome</keyword>
<organism evidence="1 2">
    <name type="scientific">Protea cynaroides</name>
    <dbReference type="NCBI Taxonomy" id="273540"/>
    <lineage>
        <taxon>Eukaryota</taxon>
        <taxon>Viridiplantae</taxon>
        <taxon>Streptophyta</taxon>
        <taxon>Embryophyta</taxon>
        <taxon>Tracheophyta</taxon>
        <taxon>Spermatophyta</taxon>
        <taxon>Magnoliopsida</taxon>
        <taxon>Proteales</taxon>
        <taxon>Proteaceae</taxon>
        <taxon>Protea</taxon>
    </lineage>
</organism>
<reference evidence="1" key="1">
    <citation type="journal article" date="2023" name="Plant J.">
        <title>The genome of the king protea, Protea cynaroides.</title>
        <authorList>
            <person name="Chang J."/>
            <person name="Duong T.A."/>
            <person name="Schoeman C."/>
            <person name="Ma X."/>
            <person name="Roodt D."/>
            <person name="Barker N."/>
            <person name="Li Z."/>
            <person name="Van de Peer Y."/>
            <person name="Mizrachi E."/>
        </authorList>
    </citation>
    <scope>NUCLEOTIDE SEQUENCE</scope>
    <source>
        <tissue evidence="1">Young leaves</tissue>
    </source>
</reference>
<evidence type="ECO:0000313" key="2">
    <source>
        <dbReference type="Proteomes" id="UP001141806"/>
    </source>
</evidence>
<name>A0A9Q0L2U9_9MAGN</name>
<evidence type="ECO:0000313" key="1">
    <source>
        <dbReference type="EMBL" id="KAJ4981457.1"/>
    </source>
</evidence>
<proteinExistence type="predicted"/>
<comment type="caution">
    <text evidence="1">The sequence shown here is derived from an EMBL/GenBank/DDBJ whole genome shotgun (WGS) entry which is preliminary data.</text>
</comment>
<protein>
    <submittedName>
        <fullName evidence="1">Uncharacterized protein</fullName>
    </submittedName>
</protein>
<dbReference type="Proteomes" id="UP001141806">
    <property type="component" value="Unassembled WGS sequence"/>
</dbReference>
<accession>A0A9Q0L2U9</accession>
<sequence length="350" mass="37076">MVVNQAADLDGFLEFPLEETRATHPVVGRDGDKATGAREGLMEIDAGQGACSVICHWVRPLGAPLLAELLSQEGVAAFGRLNQVLSTVREAEATNAYAVEDLQVHPSMVAITGVADQRMKKEEVSQVIKGTSAIIAYAGFDADWCLLRWGTSKEVDGLDSLSVGGNLSTGVRSLVITLLMSLAMNSAGVPSADVSFSHGRMDVHDVGVQEGHGFIVPPQILNVKVARVSIYEGASANIVLAPMERVGGHGDDRGLANQVLPVKNVLLHVAVWRESAMSMQGVNLVVRENGTLPLSSHVGVGFSKGSANRDLLREIQSGLSEVDAIGVVALEEGFFGFGNSELIGRIGFWI</sequence>